<comment type="caution">
    <text evidence="4">The sequence shown here is derived from an EMBL/GenBank/DDBJ whole genome shotgun (WGS) entry which is preliminary data.</text>
</comment>
<evidence type="ECO:0000259" key="3">
    <source>
        <dbReference type="PROSITE" id="PS50977"/>
    </source>
</evidence>
<dbReference type="RefSeq" id="WP_227181711.1">
    <property type="nucleotide sequence ID" value="NZ_JAJBZT010000010.1"/>
</dbReference>
<dbReference type="EMBL" id="JAJBZT010000010">
    <property type="protein sequence ID" value="MCB6184893.1"/>
    <property type="molecule type" value="Genomic_DNA"/>
</dbReference>
<dbReference type="Proteomes" id="UP001165395">
    <property type="component" value="Unassembled WGS sequence"/>
</dbReference>
<dbReference type="Gene3D" id="1.10.10.60">
    <property type="entry name" value="Homeodomain-like"/>
    <property type="match status" value="1"/>
</dbReference>
<name>A0ABS8DB94_9NEIS</name>
<dbReference type="InterPro" id="IPR009057">
    <property type="entry name" value="Homeodomain-like_sf"/>
</dbReference>
<dbReference type="Pfam" id="PF00440">
    <property type="entry name" value="TetR_N"/>
    <property type="match status" value="1"/>
</dbReference>
<keyword evidence="5" id="KW-1185">Reference proteome</keyword>
<sequence length="210" mass="22200">MVENCTKEKKDKAQTVLDAATEIFLSHGFSAATTDMIQKKAGVSKATMYGCYANKEAIFAAVIERECQAMISVVKDVAPTPDNIAQTLTAIGTSYLTIILSETGIALFRVAVGDAPRFPSLARAFYLSGPKAMTNVLADHLAEAAKDGQLNLQTVGIDHAAGLFISLLRGELQMDTLTHPGATPSAAQIDYHVGLAVTTFMAAFGVKTAT</sequence>
<evidence type="ECO:0000313" key="4">
    <source>
        <dbReference type="EMBL" id="MCB6184893.1"/>
    </source>
</evidence>
<accession>A0ABS8DB94</accession>
<evidence type="ECO:0000313" key="5">
    <source>
        <dbReference type="Proteomes" id="UP001165395"/>
    </source>
</evidence>
<keyword evidence="1 2" id="KW-0238">DNA-binding</keyword>
<feature type="domain" description="HTH tetR-type" evidence="3">
    <location>
        <begin position="10"/>
        <end position="70"/>
    </location>
</feature>
<proteinExistence type="predicted"/>
<dbReference type="Pfam" id="PF14246">
    <property type="entry name" value="TetR_C_7"/>
    <property type="match status" value="1"/>
</dbReference>
<gene>
    <name evidence="4" type="ORF">LIN78_15200</name>
</gene>
<dbReference type="InterPro" id="IPR036271">
    <property type="entry name" value="Tet_transcr_reg_TetR-rel_C_sf"/>
</dbReference>
<dbReference type="PANTHER" id="PTHR30055:SF146">
    <property type="entry name" value="HTH-TYPE TRANSCRIPTIONAL DUAL REGULATOR CECR"/>
    <property type="match status" value="1"/>
</dbReference>
<dbReference type="SUPFAM" id="SSF48498">
    <property type="entry name" value="Tetracyclin repressor-like, C-terminal domain"/>
    <property type="match status" value="1"/>
</dbReference>
<dbReference type="PROSITE" id="PS50977">
    <property type="entry name" value="HTH_TETR_2"/>
    <property type="match status" value="1"/>
</dbReference>
<evidence type="ECO:0000256" key="1">
    <source>
        <dbReference type="ARBA" id="ARBA00023125"/>
    </source>
</evidence>
<dbReference type="InterPro" id="IPR001647">
    <property type="entry name" value="HTH_TetR"/>
</dbReference>
<organism evidence="4 5">
    <name type="scientific">Leeia speluncae</name>
    <dbReference type="NCBI Taxonomy" id="2884804"/>
    <lineage>
        <taxon>Bacteria</taxon>
        <taxon>Pseudomonadati</taxon>
        <taxon>Pseudomonadota</taxon>
        <taxon>Betaproteobacteria</taxon>
        <taxon>Neisseriales</taxon>
        <taxon>Leeiaceae</taxon>
        <taxon>Leeia</taxon>
    </lineage>
</organism>
<dbReference type="SUPFAM" id="SSF46689">
    <property type="entry name" value="Homeodomain-like"/>
    <property type="match status" value="1"/>
</dbReference>
<dbReference type="InterPro" id="IPR039536">
    <property type="entry name" value="TetR_C_Proteobacteria"/>
</dbReference>
<feature type="DNA-binding region" description="H-T-H motif" evidence="2">
    <location>
        <begin position="33"/>
        <end position="52"/>
    </location>
</feature>
<reference evidence="4" key="1">
    <citation type="submission" date="2021-10" db="EMBL/GenBank/DDBJ databases">
        <title>The complete genome sequence of Leeia sp. TBRC 13508.</title>
        <authorList>
            <person name="Charoenyingcharoen P."/>
            <person name="Yukphan P."/>
        </authorList>
    </citation>
    <scope>NUCLEOTIDE SEQUENCE</scope>
    <source>
        <strain evidence="4">TBRC 13508</strain>
    </source>
</reference>
<protein>
    <submittedName>
        <fullName evidence="4">TetR/AcrR family transcriptional regulator</fullName>
    </submittedName>
</protein>
<dbReference type="PANTHER" id="PTHR30055">
    <property type="entry name" value="HTH-TYPE TRANSCRIPTIONAL REGULATOR RUTR"/>
    <property type="match status" value="1"/>
</dbReference>
<evidence type="ECO:0000256" key="2">
    <source>
        <dbReference type="PROSITE-ProRule" id="PRU00335"/>
    </source>
</evidence>
<dbReference type="Gene3D" id="1.10.357.10">
    <property type="entry name" value="Tetracycline Repressor, domain 2"/>
    <property type="match status" value="1"/>
</dbReference>
<dbReference type="InterPro" id="IPR050109">
    <property type="entry name" value="HTH-type_TetR-like_transc_reg"/>
</dbReference>
<dbReference type="PRINTS" id="PR00455">
    <property type="entry name" value="HTHTETR"/>
</dbReference>